<dbReference type="PRINTS" id="PR00032">
    <property type="entry name" value="HTHARAC"/>
</dbReference>
<feature type="domain" description="HTH araC/xylS-type" evidence="4">
    <location>
        <begin position="313"/>
        <end position="411"/>
    </location>
</feature>
<proteinExistence type="predicted"/>
<evidence type="ECO:0000256" key="2">
    <source>
        <dbReference type="ARBA" id="ARBA00023125"/>
    </source>
</evidence>
<dbReference type="InterPro" id="IPR018060">
    <property type="entry name" value="HTH_AraC"/>
</dbReference>
<comment type="caution">
    <text evidence="5">The sequence shown here is derived from an EMBL/GenBank/DDBJ whole genome shotgun (WGS) entry which is preliminary data.</text>
</comment>
<dbReference type="PROSITE" id="PS01124">
    <property type="entry name" value="HTH_ARAC_FAMILY_2"/>
    <property type="match status" value="1"/>
</dbReference>
<evidence type="ECO:0000256" key="3">
    <source>
        <dbReference type="ARBA" id="ARBA00023163"/>
    </source>
</evidence>
<dbReference type="SUPFAM" id="SSF46689">
    <property type="entry name" value="Homeodomain-like"/>
    <property type="match status" value="2"/>
</dbReference>
<dbReference type="PANTHER" id="PTHR43280:SF28">
    <property type="entry name" value="HTH-TYPE TRANSCRIPTIONAL ACTIVATOR RHAS"/>
    <property type="match status" value="1"/>
</dbReference>
<dbReference type="SMART" id="SM00342">
    <property type="entry name" value="HTH_ARAC"/>
    <property type="match status" value="1"/>
</dbReference>
<evidence type="ECO:0000313" key="5">
    <source>
        <dbReference type="EMBL" id="MDC3417512.1"/>
    </source>
</evidence>
<dbReference type="RefSeq" id="WP_272446581.1">
    <property type="nucleotide sequence ID" value="NZ_JAMQKC010000010.1"/>
</dbReference>
<dbReference type="Gene3D" id="1.10.10.60">
    <property type="entry name" value="Homeodomain-like"/>
    <property type="match status" value="2"/>
</dbReference>
<dbReference type="Pfam" id="PF12833">
    <property type="entry name" value="HTH_18"/>
    <property type="match status" value="1"/>
</dbReference>
<gene>
    <name evidence="5" type="ORF">NC799_11450</name>
</gene>
<keyword evidence="1" id="KW-0805">Transcription regulation</keyword>
<keyword evidence="2" id="KW-0238">DNA-binding</keyword>
<reference evidence="5" key="1">
    <citation type="submission" date="2022-06" db="EMBL/GenBank/DDBJ databases">
        <title>Aquibacillus sp. a new bacterium isolated from soil saline samples.</title>
        <authorList>
            <person name="Galisteo C."/>
            <person name="De La Haba R."/>
            <person name="Sanchez-Porro C."/>
            <person name="Ventosa A."/>
        </authorList>
    </citation>
    <scope>NUCLEOTIDE SEQUENCE</scope>
    <source>
        <strain evidence="5">3ASR75-54</strain>
    </source>
</reference>
<keyword evidence="3" id="KW-0804">Transcription</keyword>
<organism evidence="5 6">
    <name type="scientific">Aquibacillus salsiterrae</name>
    <dbReference type="NCBI Taxonomy" id="2950439"/>
    <lineage>
        <taxon>Bacteria</taxon>
        <taxon>Bacillati</taxon>
        <taxon>Bacillota</taxon>
        <taxon>Bacilli</taxon>
        <taxon>Bacillales</taxon>
        <taxon>Bacillaceae</taxon>
        <taxon>Aquibacillus</taxon>
    </lineage>
</organism>
<dbReference type="InterPro" id="IPR020449">
    <property type="entry name" value="Tscrpt_reg_AraC-type_HTH"/>
</dbReference>
<dbReference type="PANTHER" id="PTHR43280">
    <property type="entry name" value="ARAC-FAMILY TRANSCRIPTIONAL REGULATOR"/>
    <property type="match status" value="1"/>
</dbReference>
<sequence>MTEWQAQKTKQDVENKVLQLTHVKQVQRLSELMRKRNTDISLLEWTKDFPKGKYRLLYATVDHVSRNLKCNEPEEYVLWKYSLENICSEMEGDLPQKTWRWSEDDYSFWILVHTEDGSKEMVDTSCTTFAEKLRANVEAYTPFTVSIARSREFTELTTLTSNKDELLTYIKFRIIYGGNQVFSAESVKKWEVRQKGDHNNLVDNHIKKIIFSLGNRSIGKTRDEVTRFLEIIESLDSPKEIEYSLHSFGFQVIHYMVTHTQVHEGFAFIGEIAGLTRTMTNFSELKTCVLEWTEKILSLLKHREQATAYEPIEAAKQWVLNHLNENITIQKIADNVYLNPTYFCEYFKNQTGETVLDYVTRVRLEKARELLLVRDFKIYDIAEMVGYTDSKYFSKLFKRFYGETPSKYKEKYIVEHN</sequence>
<dbReference type="EMBL" id="JAMQKC010000010">
    <property type="protein sequence ID" value="MDC3417512.1"/>
    <property type="molecule type" value="Genomic_DNA"/>
</dbReference>
<evidence type="ECO:0000313" key="6">
    <source>
        <dbReference type="Proteomes" id="UP001145069"/>
    </source>
</evidence>
<dbReference type="GO" id="GO:0043565">
    <property type="term" value="F:sequence-specific DNA binding"/>
    <property type="evidence" value="ECO:0007669"/>
    <property type="project" value="InterPro"/>
</dbReference>
<name>A0A9X3WCV6_9BACI</name>
<dbReference type="InterPro" id="IPR018062">
    <property type="entry name" value="HTH_AraC-typ_CS"/>
</dbReference>
<evidence type="ECO:0000256" key="1">
    <source>
        <dbReference type="ARBA" id="ARBA00023015"/>
    </source>
</evidence>
<accession>A0A9X3WCV6</accession>
<protein>
    <submittedName>
        <fullName evidence="5">AraC family transcriptional regulator</fullName>
    </submittedName>
</protein>
<dbReference type="GO" id="GO:0003700">
    <property type="term" value="F:DNA-binding transcription factor activity"/>
    <property type="evidence" value="ECO:0007669"/>
    <property type="project" value="InterPro"/>
</dbReference>
<keyword evidence="6" id="KW-1185">Reference proteome</keyword>
<dbReference type="AlphaFoldDB" id="A0A9X3WCV6"/>
<dbReference type="InterPro" id="IPR009057">
    <property type="entry name" value="Homeodomain-like_sf"/>
</dbReference>
<dbReference type="PROSITE" id="PS00041">
    <property type="entry name" value="HTH_ARAC_FAMILY_1"/>
    <property type="match status" value="1"/>
</dbReference>
<evidence type="ECO:0000259" key="4">
    <source>
        <dbReference type="PROSITE" id="PS01124"/>
    </source>
</evidence>
<dbReference type="Proteomes" id="UP001145069">
    <property type="component" value="Unassembled WGS sequence"/>
</dbReference>